<dbReference type="Proteomes" id="UP001467690">
    <property type="component" value="Unassembled WGS sequence"/>
</dbReference>
<organism evidence="8 9">
    <name type="scientific">Catenovulum sediminis</name>
    <dbReference type="NCBI Taxonomy" id="1740262"/>
    <lineage>
        <taxon>Bacteria</taxon>
        <taxon>Pseudomonadati</taxon>
        <taxon>Pseudomonadota</taxon>
        <taxon>Gammaproteobacteria</taxon>
        <taxon>Alteromonadales</taxon>
        <taxon>Alteromonadaceae</taxon>
        <taxon>Catenovulum</taxon>
    </lineage>
</organism>
<comment type="function">
    <text evidence="5">Required for morphogenesis and for the elongation of the flagellar filament by facilitating polymerization of the flagellin monomers at the tip of growing filament. Forms a capping structure, which prevents flagellin subunits (transported through the central channel of the flagellum) from leaking out without polymerization at the distal end.</text>
</comment>
<evidence type="ECO:0000259" key="7">
    <source>
        <dbReference type="Pfam" id="PF07195"/>
    </source>
</evidence>
<feature type="domain" description="Flagellar hook-associated protein 2 N-terminal" evidence="6">
    <location>
        <begin position="10"/>
        <end position="113"/>
    </location>
</feature>
<keyword evidence="5" id="KW-0964">Secreted</keyword>
<dbReference type="Pfam" id="PF07196">
    <property type="entry name" value="Flagellin_IN"/>
    <property type="match status" value="1"/>
</dbReference>
<evidence type="ECO:0000256" key="1">
    <source>
        <dbReference type="ARBA" id="ARBA00009764"/>
    </source>
</evidence>
<feature type="domain" description="Flagellar hook-associated protein 2 C-terminal" evidence="7">
    <location>
        <begin position="236"/>
        <end position="473"/>
    </location>
</feature>
<keyword evidence="8" id="KW-0282">Flagellum</keyword>
<evidence type="ECO:0000313" key="9">
    <source>
        <dbReference type="Proteomes" id="UP001467690"/>
    </source>
</evidence>
<evidence type="ECO:0000313" key="8">
    <source>
        <dbReference type="EMBL" id="MER2492155.1"/>
    </source>
</evidence>
<comment type="caution">
    <text evidence="8">The sequence shown here is derived from an EMBL/GenBank/DDBJ whole genome shotgun (WGS) entry which is preliminary data.</text>
</comment>
<dbReference type="Pfam" id="PF02465">
    <property type="entry name" value="FliD_N"/>
    <property type="match status" value="1"/>
</dbReference>
<dbReference type="EMBL" id="JBELOE010000200">
    <property type="protein sequence ID" value="MER2492155.1"/>
    <property type="molecule type" value="Genomic_DNA"/>
</dbReference>
<dbReference type="InterPro" id="IPR010810">
    <property type="entry name" value="Flagellin_hook_IN_motif"/>
</dbReference>
<keyword evidence="8" id="KW-0969">Cilium</keyword>
<comment type="subunit">
    <text evidence="2 5">Homopentamer.</text>
</comment>
<name>A0ABV1RHF1_9ALTE</name>
<dbReference type="InterPro" id="IPR003481">
    <property type="entry name" value="FliD_N"/>
</dbReference>
<proteinExistence type="inferred from homology"/>
<keyword evidence="9" id="KW-1185">Reference proteome</keyword>
<reference evidence="8 9" key="1">
    <citation type="submission" date="2024-06" db="EMBL/GenBank/DDBJ databases">
        <authorList>
            <person name="Chen R.Y."/>
        </authorList>
    </citation>
    <scope>NUCLEOTIDE SEQUENCE [LARGE SCALE GENOMIC DNA]</scope>
    <source>
        <strain evidence="8 9">D2</strain>
    </source>
</reference>
<dbReference type="PANTHER" id="PTHR30288:SF0">
    <property type="entry name" value="FLAGELLAR HOOK-ASSOCIATED PROTEIN 2"/>
    <property type="match status" value="1"/>
</dbReference>
<dbReference type="InterPro" id="IPR040026">
    <property type="entry name" value="FliD"/>
</dbReference>
<accession>A0ABV1RHF1</accession>
<comment type="subcellular location">
    <subcellularLocation>
        <location evidence="5">Secreted</location>
    </subcellularLocation>
    <subcellularLocation>
        <location evidence="5">Bacterial flagellum</location>
    </subcellularLocation>
</comment>
<evidence type="ECO:0000256" key="4">
    <source>
        <dbReference type="ARBA" id="ARBA00023143"/>
    </source>
</evidence>
<gene>
    <name evidence="8" type="primary">fliD</name>
    <name evidence="8" type="ORF">ABS311_09705</name>
</gene>
<keyword evidence="8" id="KW-0966">Cell projection</keyword>
<dbReference type="Pfam" id="PF07195">
    <property type="entry name" value="FliD_C"/>
    <property type="match status" value="1"/>
</dbReference>
<dbReference type="InterPro" id="IPR010809">
    <property type="entry name" value="FliD_C"/>
</dbReference>
<dbReference type="RefSeq" id="WP_350401652.1">
    <property type="nucleotide sequence ID" value="NZ_JBELOE010000200.1"/>
</dbReference>
<evidence type="ECO:0000259" key="6">
    <source>
        <dbReference type="Pfam" id="PF02465"/>
    </source>
</evidence>
<evidence type="ECO:0000256" key="5">
    <source>
        <dbReference type="RuleBase" id="RU362066"/>
    </source>
</evidence>
<protein>
    <recommendedName>
        <fullName evidence="5">Flagellar hook-associated protein 2</fullName>
        <shortName evidence="5">HAP2</shortName>
    </recommendedName>
    <alternativeName>
        <fullName evidence="5">Flagellar cap protein</fullName>
    </alternativeName>
</protein>
<evidence type="ECO:0000256" key="3">
    <source>
        <dbReference type="ARBA" id="ARBA00023054"/>
    </source>
</evidence>
<keyword evidence="4 5" id="KW-0975">Bacterial flagellum</keyword>
<keyword evidence="3" id="KW-0175">Coiled coil</keyword>
<comment type="similarity">
    <text evidence="1 5">Belongs to the FliD family.</text>
</comment>
<dbReference type="PANTHER" id="PTHR30288">
    <property type="entry name" value="FLAGELLAR CAP/ASSEMBLY PROTEIN FLID"/>
    <property type="match status" value="1"/>
</dbReference>
<evidence type="ECO:0000256" key="2">
    <source>
        <dbReference type="ARBA" id="ARBA00011255"/>
    </source>
</evidence>
<sequence>MGIQSIGVGSGLDLSGLVQQLLEAERKPKQDRLDAREENLETVISAIGSLKSKMDDFQASVKDLRDSTNLQSRKAVVTHPDVAEDESGPFTAEASNSATQGSYKIYVEELASGSRLQTANAAFSSSSDVISSSAGSLTFKIGSTGDSFSVAVTAGMTLSQLRSAVNSATGNDFGINASLVDTGTANGTKLVFTSETTGTGNDLSIVNDNDIAELEQIATVDSTEVTTYGNVSIQSATNAKANIDGIDVESETNEFENVIENVSFEVFEKSSKDSVGDFIPSTLEVGYDKDGLKNKITDFVDNYNAIQDELASLTKYGISELEDDGALAGDYMVRGIQSGLSSIITENVSASALGSLFQIGISFDDDGKLEISETDEFGFGSGQDLLDDALEDNFDDIASLFSDDDEGIANKLYDYVYEYTTFGGLLRTREQSFKDEKDLLSDERERFELRMADYEQLLRDKYINLDLTVAKLQRTGNALNASLASAFL</sequence>